<sequence>MSKILCHFKTPLYKYNFFFYYTLFISFFNINFLYFLFVFYNTITIFRIILFKKSKFFNIFCKIKNCHKLIK</sequence>
<reference evidence="2 3" key="1">
    <citation type="submission" date="2018-03" db="EMBL/GenBank/DDBJ databases">
        <title>Complete Fusobacterium genomes using hybrid Minion sequencing.</title>
        <authorList>
            <person name="Slade D.J."/>
            <person name="Lahmers K."/>
        </authorList>
    </citation>
    <scope>NUCLEOTIDE SEQUENCE [LARGE SCALE GENOMIC DNA]</scope>
    <source>
        <strain evidence="2 3">2_1_31</strain>
    </source>
</reference>
<dbReference type="AlphaFoldDB" id="A0AAD0HWT3"/>
<evidence type="ECO:0000256" key="1">
    <source>
        <dbReference type="SAM" id="Phobius"/>
    </source>
</evidence>
<evidence type="ECO:0000313" key="2">
    <source>
        <dbReference type="EMBL" id="AVQ25658.1"/>
    </source>
</evidence>
<dbReference type="KEGG" id="fpei:C4N17_08145"/>
<keyword evidence="1" id="KW-0812">Transmembrane</keyword>
<evidence type="ECO:0000313" key="3">
    <source>
        <dbReference type="Proteomes" id="UP000241472"/>
    </source>
</evidence>
<dbReference type="Proteomes" id="UP000241472">
    <property type="component" value="Chromosome"/>
</dbReference>
<protein>
    <submittedName>
        <fullName evidence="2">Uncharacterized protein</fullName>
    </submittedName>
</protein>
<accession>A0AAD0HWT3</accession>
<name>A0AAD0HWT3_9FUSO</name>
<proteinExistence type="predicted"/>
<dbReference type="EMBL" id="CP028108">
    <property type="protein sequence ID" value="AVQ25658.1"/>
    <property type="molecule type" value="Genomic_DNA"/>
</dbReference>
<keyword evidence="1" id="KW-1133">Transmembrane helix</keyword>
<gene>
    <name evidence="2" type="ORF">C4N17_08145</name>
</gene>
<keyword evidence="1" id="KW-0472">Membrane</keyword>
<organism evidence="2 3">
    <name type="scientific">Fusobacterium periodonticum</name>
    <dbReference type="NCBI Taxonomy" id="860"/>
    <lineage>
        <taxon>Bacteria</taxon>
        <taxon>Fusobacteriati</taxon>
        <taxon>Fusobacteriota</taxon>
        <taxon>Fusobacteriia</taxon>
        <taxon>Fusobacteriales</taxon>
        <taxon>Fusobacteriaceae</taxon>
        <taxon>Fusobacterium</taxon>
    </lineage>
</organism>
<feature type="transmembrane region" description="Helical" evidence="1">
    <location>
        <begin position="18"/>
        <end position="43"/>
    </location>
</feature>